<name>A0A8J3I9M7_9CHLR</name>
<dbReference type="GO" id="GO:0020037">
    <property type="term" value="F:heme binding"/>
    <property type="evidence" value="ECO:0007669"/>
    <property type="project" value="InterPro"/>
</dbReference>
<sequence>MQTQPQTKPTLPDNLESASCPVVEHTNNQQKTARKPDYAAPAIECDSEGTWHIRDFKVARQILRGSNAHQAGFNAELITKVPGMTNTPILYLEGKEHNQQRKHTARFFAPKVVSDNYRRLMERLVNEIISEIERKRRVDLSKLSLKLAVRVAAEVVGLTNSRLPGMAKRLEAFFEGDINTSKWTPKTLINSIRGQMNMASFFFLDVKPAIKARKRKPQEDVISHLVTHDYNNVEILTECVTYAAAGMATTREFISVATWHFLEQPELRQRYLIASEKERYAILEEILRLEPVVSHLYRRASSEITFEHNGTSYTIPEGAKIDLYIYNTNADKEIVGEQPLSICPARELQGTNIPQAMMSFGDGHHRCPGSYIAIQESDILLQRLLSLDNLHIVRTPDLSWRDLISSYELRNFVIAL</sequence>
<dbReference type="InterPro" id="IPR017972">
    <property type="entry name" value="Cyt_P450_CS"/>
</dbReference>
<evidence type="ECO:0000256" key="2">
    <source>
        <dbReference type="RuleBase" id="RU000461"/>
    </source>
</evidence>
<proteinExistence type="inferred from homology"/>
<gene>
    <name evidence="3" type="ORF">KSX_75280</name>
</gene>
<keyword evidence="2" id="KW-0479">Metal-binding</keyword>
<dbReference type="PANTHER" id="PTHR46696:SF1">
    <property type="entry name" value="CYTOCHROME P450 YJIB-RELATED"/>
    <property type="match status" value="1"/>
</dbReference>
<organism evidence="3 4">
    <name type="scientific">Ktedonospora formicarum</name>
    <dbReference type="NCBI Taxonomy" id="2778364"/>
    <lineage>
        <taxon>Bacteria</taxon>
        <taxon>Bacillati</taxon>
        <taxon>Chloroflexota</taxon>
        <taxon>Ktedonobacteria</taxon>
        <taxon>Ktedonobacterales</taxon>
        <taxon>Ktedonobacteraceae</taxon>
        <taxon>Ktedonospora</taxon>
    </lineage>
</organism>
<dbReference type="GO" id="GO:0016705">
    <property type="term" value="F:oxidoreductase activity, acting on paired donors, with incorporation or reduction of molecular oxygen"/>
    <property type="evidence" value="ECO:0007669"/>
    <property type="project" value="InterPro"/>
</dbReference>
<keyword evidence="2" id="KW-0560">Oxidoreductase</keyword>
<keyword evidence="2" id="KW-0503">Monooxygenase</keyword>
<dbReference type="EMBL" id="BNJF01000005">
    <property type="protein sequence ID" value="GHO49365.1"/>
    <property type="molecule type" value="Genomic_DNA"/>
</dbReference>
<dbReference type="AlphaFoldDB" id="A0A8J3I9M7"/>
<evidence type="ECO:0000256" key="1">
    <source>
        <dbReference type="ARBA" id="ARBA00010617"/>
    </source>
</evidence>
<dbReference type="Gene3D" id="1.10.630.10">
    <property type="entry name" value="Cytochrome P450"/>
    <property type="match status" value="1"/>
</dbReference>
<protein>
    <recommendedName>
        <fullName evidence="5">Cytochrome P450</fullName>
    </recommendedName>
</protein>
<reference evidence="3" key="1">
    <citation type="submission" date="2020-10" db="EMBL/GenBank/DDBJ databases">
        <title>Taxonomic study of unclassified bacteria belonging to the class Ktedonobacteria.</title>
        <authorList>
            <person name="Yabe S."/>
            <person name="Wang C.M."/>
            <person name="Zheng Y."/>
            <person name="Sakai Y."/>
            <person name="Cavaletti L."/>
            <person name="Monciardini P."/>
            <person name="Donadio S."/>
        </authorList>
    </citation>
    <scope>NUCLEOTIDE SEQUENCE</scope>
    <source>
        <strain evidence="3">SOSP1-1</strain>
    </source>
</reference>
<dbReference type="CDD" id="cd00302">
    <property type="entry name" value="cytochrome_P450"/>
    <property type="match status" value="1"/>
</dbReference>
<accession>A0A8J3I9M7</accession>
<keyword evidence="2" id="KW-0349">Heme</keyword>
<dbReference type="InterPro" id="IPR036396">
    <property type="entry name" value="Cyt_P450_sf"/>
</dbReference>
<keyword evidence="4" id="KW-1185">Reference proteome</keyword>
<dbReference type="RefSeq" id="WP_220198500.1">
    <property type="nucleotide sequence ID" value="NZ_BNJF01000005.1"/>
</dbReference>
<dbReference type="GO" id="GO:0005506">
    <property type="term" value="F:iron ion binding"/>
    <property type="evidence" value="ECO:0007669"/>
    <property type="project" value="InterPro"/>
</dbReference>
<comment type="similarity">
    <text evidence="1 2">Belongs to the cytochrome P450 family.</text>
</comment>
<dbReference type="Pfam" id="PF00067">
    <property type="entry name" value="p450"/>
    <property type="match status" value="1"/>
</dbReference>
<keyword evidence="2" id="KW-0408">Iron</keyword>
<dbReference type="PANTHER" id="PTHR46696">
    <property type="entry name" value="P450, PUTATIVE (EUROFUNG)-RELATED"/>
    <property type="match status" value="1"/>
</dbReference>
<evidence type="ECO:0000313" key="4">
    <source>
        <dbReference type="Proteomes" id="UP000612362"/>
    </source>
</evidence>
<comment type="caution">
    <text evidence="3">The sequence shown here is derived from an EMBL/GenBank/DDBJ whole genome shotgun (WGS) entry which is preliminary data.</text>
</comment>
<dbReference type="PROSITE" id="PS00086">
    <property type="entry name" value="CYTOCHROME_P450"/>
    <property type="match status" value="1"/>
</dbReference>
<evidence type="ECO:0000313" key="3">
    <source>
        <dbReference type="EMBL" id="GHO49365.1"/>
    </source>
</evidence>
<dbReference type="GO" id="GO:0004497">
    <property type="term" value="F:monooxygenase activity"/>
    <property type="evidence" value="ECO:0007669"/>
    <property type="project" value="UniProtKB-KW"/>
</dbReference>
<dbReference type="Proteomes" id="UP000612362">
    <property type="component" value="Unassembled WGS sequence"/>
</dbReference>
<evidence type="ECO:0008006" key="5">
    <source>
        <dbReference type="Google" id="ProtNLM"/>
    </source>
</evidence>
<dbReference type="InterPro" id="IPR001128">
    <property type="entry name" value="Cyt_P450"/>
</dbReference>
<dbReference type="SUPFAM" id="SSF48264">
    <property type="entry name" value="Cytochrome P450"/>
    <property type="match status" value="1"/>
</dbReference>